<sequence>MQYMKLGNSGLQVSNVGLGCMNFGMANDEAESVAVVECALNLGVNLFDTADVYGQRGKSEKWLGKALGPRRPEVIIATKFAGPMSSERDDMQGGSRRYIMQAVEASLTRLGTDYIDLYQMHLADPKTPIEETMRALDDLIRQGKLRYIGCSNYAAWQIADAQWTAREGCLTSFISAQNRYSLLTRDIEKELVPACDAHGLGVLPYFPLESGLLTGKYKRNEEPPEDSRLAKWKYFRSSFASDEKFDQVDQLNDLCARYEHSLLDLAMGWLASRP</sequence>
<dbReference type="GO" id="GO:0016491">
    <property type="term" value="F:oxidoreductase activity"/>
    <property type="evidence" value="ECO:0007669"/>
    <property type="project" value="UniProtKB-KW"/>
</dbReference>
<name>A0A382MK67_9ZZZZ</name>
<evidence type="ECO:0000259" key="2">
    <source>
        <dbReference type="Pfam" id="PF00248"/>
    </source>
</evidence>
<reference evidence="3" key="1">
    <citation type="submission" date="2018-05" db="EMBL/GenBank/DDBJ databases">
        <authorList>
            <person name="Lanie J.A."/>
            <person name="Ng W.-L."/>
            <person name="Kazmierczak K.M."/>
            <person name="Andrzejewski T.M."/>
            <person name="Davidsen T.M."/>
            <person name="Wayne K.J."/>
            <person name="Tettelin H."/>
            <person name="Glass J.I."/>
            <person name="Rusch D."/>
            <person name="Podicherti R."/>
            <person name="Tsui H.-C.T."/>
            <person name="Winkler M.E."/>
        </authorList>
    </citation>
    <scope>NUCLEOTIDE SEQUENCE</scope>
</reference>
<feature type="non-terminal residue" evidence="3">
    <location>
        <position position="274"/>
    </location>
</feature>
<dbReference type="Pfam" id="PF00248">
    <property type="entry name" value="Aldo_ket_red"/>
    <property type="match status" value="1"/>
</dbReference>
<dbReference type="PROSITE" id="PS51257">
    <property type="entry name" value="PROKAR_LIPOPROTEIN"/>
    <property type="match status" value="1"/>
</dbReference>
<organism evidence="3">
    <name type="scientific">marine metagenome</name>
    <dbReference type="NCBI Taxonomy" id="408172"/>
    <lineage>
        <taxon>unclassified sequences</taxon>
        <taxon>metagenomes</taxon>
        <taxon>ecological metagenomes</taxon>
    </lineage>
</organism>
<evidence type="ECO:0000313" key="3">
    <source>
        <dbReference type="EMBL" id="SVC49136.1"/>
    </source>
</evidence>
<dbReference type="EMBL" id="UINC01094145">
    <property type="protein sequence ID" value="SVC49136.1"/>
    <property type="molecule type" value="Genomic_DNA"/>
</dbReference>
<dbReference type="AlphaFoldDB" id="A0A382MK67"/>
<dbReference type="InterPro" id="IPR036812">
    <property type="entry name" value="NAD(P)_OxRdtase_dom_sf"/>
</dbReference>
<accession>A0A382MK67</accession>
<evidence type="ECO:0000256" key="1">
    <source>
        <dbReference type="ARBA" id="ARBA00023002"/>
    </source>
</evidence>
<dbReference type="PANTHER" id="PTHR43364:SF4">
    <property type="entry name" value="NAD(P)-LINKED OXIDOREDUCTASE SUPERFAMILY PROTEIN"/>
    <property type="match status" value="1"/>
</dbReference>
<dbReference type="PRINTS" id="PR00069">
    <property type="entry name" value="ALDKETRDTASE"/>
</dbReference>
<dbReference type="GO" id="GO:0005829">
    <property type="term" value="C:cytosol"/>
    <property type="evidence" value="ECO:0007669"/>
    <property type="project" value="TreeGrafter"/>
</dbReference>
<dbReference type="Gene3D" id="3.20.20.100">
    <property type="entry name" value="NADP-dependent oxidoreductase domain"/>
    <property type="match status" value="1"/>
</dbReference>
<feature type="domain" description="NADP-dependent oxidoreductase" evidence="2">
    <location>
        <begin position="16"/>
        <end position="273"/>
    </location>
</feature>
<dbReference type="PANTHER" id="PTHR43364">
    <property type="entry name" value="NADH-SPECIFIC METHYLGLYOXAL REDUCTASE-RELATED"/>
    <property type="match status" value="1"/>
</dbReference>
<dbReference type="FunFam" id="3.20.20.100:FF:000004">
    <property type="entry name" value="Oxidoreductase, aldo/keto reductase"/>
    <property type="match status" value="1"/>
</dbReference>
<dbReference type="InterPro" id="IPR020471">
    <property type="entry name" value="AKR"/>
</dbReference>
<dbReference type="InterPro" id="IPR023210">
    <property type="entry name" value="NADP_OxRdtase_dom"/>
</dbReference>
<dbReference type="InterPro" id="IPR050523">
    <property type="entry name" value="AKR_Detox_Biosynth"/>
</dbReference>
<gene>
    <name evidence="3" type="ORF">METZ01_LOCUS301990</name>
</gene>
<proteinExistence type="predicted"/>
<keyword evidence="1" id="KW-0560">Oxidoreductase</keyword>
<protein>
    <recommendedName>
        <fullName evidence="2">NADP-dependent oxidoreductase domain-containing protein</fullName>
    </recommendedName>
</protein>
<dbReference type="SUPFAM" id="SSF51430">
    <property type="entry name" value="NAD(P)-linked oxidoreductase"/>
    <property type="match status" value="1"/>
</dbReference>